<accession>A0A8H5IAE4</accession>
<evidence type="ECO:0000256" key="1">
    <source>
        <dbReference type="ARBA" id="ARBA00010088"/>
    </source>
</evidence>
<dbReference type="SUPFAM" id="SSF53474">
    <property type="entry name" value="alpha/beta-Hydrolases"/>
    <property type="match status" value="1"/>
</dbReference>
<feature type="domain" description="Epoxide hydrolase N-terminal" evidence="4">
    <location>
        <begin position="4"/>
        <end position="77"/>
    </location>
</feature>
<dbReference type="GO" id="GO:0004301">
    <property type="term" value="F:epoxide hydrolase activity"/>
    <property type="evidence" value="ECO:0007669"/>
    <property type="project" value="TreeGrafter"/>
</dbReference>
<keyword evidence="6" id="KW-1185">Reference proteome</keyword>
<dbReference type="PANTHER" id="PTHR21661">
    <property type="entry name" value="EPOXIDE HYDROLASE 1-RELATED"/>
    <property type="match status" value="1"/>
</dbReference>
<keyword evidence="2" id="KW-0058">Aromatic hydrocarbons catabolism</keyword>
<dbReference type="GO" id="GO:0097176">
    <property type="term" value="P:epoxide metabolic process"/>
    <property type="evidence" value="ECO:0007669"/>
    <property type="project" value="TreeGrafter"/>
</dbReference>
<comment type="similarity">
    <text evidence="1">Belongs to the peptidase S33 family.</text>
</comment>
<evidence type="ECO:0000256" key="2">
    <source>
        <dbReference type="ARBA" id="ARBA00022797"/>
    </source>
</evidence>
<organism evidence="5 6">
    <name type="scientific">Fusarium phyllophilum</name>
    <dbReference type="NCBI Taxonomy" id="47803"/>
    <lineage>
        <taxon>Eukaryota</taxon>
        <taxon>Fungi</taxon>
        <taxon>Dikarya</taxon>
        <taxon>Ascomycota</taxon>
        <taxon>Pezizomycotina</taxon>
        <taxon>Sordariomycetes</taxon>
        <taxon>Hypocreomycetidae</taxon>
        <taxon>Hypocreales</taxon>
        <taxon>Nectriaceae</taxon>
        <taxon>Fusarium</taxon>
        <taxon>Fusarium fujikuroi species complex</taxon>
    </lineage>
</organism>
<evidence type="ECO:0000313" key="5">
    <source>
        <dbReference type="EMBL" id="KAF5533417.1"/>
    </source>
</evidence>
<dbReference type="AlphaFoldDB" id="A0A8H5IAE4"/>
<evidence type="ECO:0000259" key="4">
    <source>
        <dbReference type="Pfam" id="PF06441"/>
    </source>
</evidence>
<protein>
    <submittedName>
        <fullName evidence="5">Epoxide hydrolase</fullName>
    </submittedName>
</protein>
<reference evidence="5 6" key="1">
    <citation type="submission" date="2020-05" db="EMBL/GenBank/DDBJ databases">
        <title>Identification and distribution of gene clusters putatively required for synthesis of sphingolipid metabolism inhibitors in phylogenetically diverse species of the filamentous fungus Fusarium.</title>
        <authorList>
            <person name="Kim H.-S."/>
            <person name="Busman M."/>
            <person name="Brown D.W."/>
            <person name="Divon H."/>
            <person name="Uhlig S."/>
            <person name="Proctor R.H."/>
        </authorList>
    </citation>
    <scope>NUCLEOTIDE SEQUENCE [LARGE SCALE GENOMIC DNA]</scope>
    <source>
        <strain evidence="5 6">NRRL 13617</strain>
    </source>
</reference>
<keyword evidence="3 5" id="KW-0378">Hydrolase</keyword>
<dbReference type="Proteomes" id="UP000582016">
    <property type="component" value="Unassembled WGS sequence"/>
</dbReference>
<dbReference type="Gene3D" id="3.40.50.1820">
    <property type="entry name" value="alpha/beta hydrolase"/>
    <property type="match status" value="1"/>
</dbReference>
<dbReference type="InterPro" id="IPR029058">
    <property type="entry name" value="AB_hydrolase_fold"/>
</dbReference>
<name>A0A8H5IAE4_9HYPO</name>
<dbReference type="Pfam" id="PF06441">
    <property type="entry name" value="EHN"/>
    <property type="match status" value="1"/>
</dbReference>
<dbReference type="EMBL" id="JAAOAQ010000849">
    <property type="protein sequence ID" value="KAF5533417.1"/>
    <property type="molecule type" value="Genomic_DNA"/>
</dbReference>
<dbReference type="OrthoDB" id="7130006at2759"/>
<evidence type="ECO:0000313" key="6">
    <source>
        <dbReference type="Proteomes" id="UP000582016"/>
    </source>
</evidence>
<dbReference type="PANTHER" id="PTHR21661:SF35">
    <property type="entry name" value="EPOXIDE HYDROLASE"/>
    <property type="match status" value="1"/>
</dbReference>
<proteinExistence type="inferred from homology"/>
<sequence length="77" mass="9235">MAEITPFKIHVPDSLLEEVKIKLKYARLDSGMADVEWNDLEIGHSAFKEVVEFWRDEYDWRNYEAFLNTFNHFKTPI</sequence>
<comment type="caution">
    <text evidence="5">The sequence shown here is derived from an EMBL/GenBank/DDBJ whole genome shotgun (WGS) entry which is preliminary data.</text>
</comment>
<gene>
    <name evidence="5" type="ORF">FPHYL_13614</name>
</gene>
<evidence type="ECO:0000256" key="3">
    <source>
        <dbReference type="ARBA" id="ARBA00022801"/>
    </source>
</evidence>
<dbReference type="InterPro" id="IPR010497">
    <property type="entry name" value="Epoxide_hydro_N"/>
</dbReference>